<feature type="transmembrane region" description="Helical" evidence="1">
    <location>
        <begin position="42"/>
        <end position="63"/>
    </location>
</feature>
<evidence type="ECO:0000313" key="3">
    <source>
        <dbReference type="Proteomes" id="UP000198877"/>
    </source>
</evidence>
<feature type="transmembrane region" description="Helical" evidence="1">
    <location>
        <begin position="6"/>
        <end position="22"/>
    </location>
</feature>
<evidence type="ECO:0000313" key="2">
    <source>
        <dbReference type="EMBL" id="SFR53011.1"/>
    </source>
</evidence>
<accession>A0A1I6HF47</accession>
<dbReference type="RefSeq" id="WP_091737847.1">
    <property type="nucleotide sequence ID" value="NZ_FOYR01000002.1"/>
</dbReference>
<reference evidence="3" key="1">
    <citation type="submission" date="2016-10" db="EMBL/GenBank/DDBJ databases">
        <authorList>
            <person name="Varghese N."/>
            <person name="Submissions S."/>
        </authorList>
    </citation>
    <scope>NUCLEOTIDE SEQUENCE [LARGE SCALE GENOMIC DNA]</scope>
    <source>
        <strain evidence="3">CL127</strain>
    </source>
</reference>
<evidence type="ECO:0000256" key="1">
    <source>
        <dbReference type="SAM" id="Phobius"/>
    </source>
</evidence>
<organism evidence="2 3">
    <name type="scientific">Microbacterium azadirachtae</name>
    <dbReference type="NCBI Taxonomy" id="582680"/>
    <lineage>
        <taxon>Bacteria</taxon>
        <taxon>Bacillati</taxon>
        <taxon>Actinomycetota</taxon>
        <taxon>Actinomycetes</taxon>
        <taxon>Micrococcales</taxon>
        <taxon>Microbacteriaceae</taxon>
        <taxon>Microbacterium</taxon>
    </lineage>
</organism>
<keyword evidence="1" id="KW-1133">Transmembrane helix</keyword>
<name>A0A1I6HF47_9MICO</name>
<keyword evidence="1" id="KW-0472">Membrane</keyword>
<protein>
    <submittedName>
        <fullName evidence="2">Uncharacterized protein</fullName>
    </submittedName>
</protein>
<dbReference type="EMBL" id="FOYR01000002">
    <property type="protein sequence ID" value="SFR53011.1"/>
    <property type="molecule type" value="Genomic_DNA"/>
</dbReference>
<dbReference type="Proteomes" id="UP000198877">
    <property type="component" value="Unassembled WGS sequence"/>
</dbReference>
<keyword evidence="1" id="KW-0812">Transmembrane</keyword>
<dbReference type="AlphaFoldDB" id="A0A1I6HF47"/>
<gene>
    <name evidence="2" type="ORF">SAMN04488591_1773</name>
</gene>
<proteinExistence type="predicted"/>
<feature type="transmembrane region" description="Helical" evidence="1">
    <location>
        <begin position="69"/>
        <end position="89"/>
    </location>
</feature>
<sequence length="182" mass="19993">MSAFVVKILLVLAVLILVAAAVSRMRGRRSVGPVRQRMPMLVLFVGVLLVAMGALMALASFTAQNADGMLWPLRIASVVIALGGAWLLVMYRNFYVEPRADEVAFRTVWGREGVIAYADITDFSVRASGGRLRLTVRAASGARLRLTPNLYDLSPLLRANEFRQHNGRWPVRGELYGGPGPR</sequence>